<evidence type="ECO:0000313" key="1">
    <source>
        <dbReference type="EMBL" id="ACF14545.1"/>
    </source>
</evidence>
<keyword evidence="2" id="KW-1185">Reference proteome</keyword>
<protein>
    <submittedName>
        <fullName evidence="1">Uncharacterized protein</fullName>
    </submittedName>
</protein>
<proteinExistence type="predicted"/>
<name>B3QVE5_CHLT3</name>
<accession>B3QVE5</accession>
<dbReference type="HOGENOM" id="CLU_2895836_0_0_10"/>
<evidence type="ECO:0000313" key="2">
    <source>
        <dbReference type="Proteomes" id="UP000001208"/>
    </source>
</evidence>
<dbReference type="KEGG" id="cts:Ctha_2093"/>
<sequence length="62" mass="7185">MMITPRATSENMKEKKSLFSRCKSDCDKPDEFVFLSIENSSICKCLTKNRVLFNFGLQVDFL</sequence>
<dbReference type="AlphaFoldDB" id="B3QVE5"/>
<dbReference type="Proteomes" id="UP000001208">
    <property type="component" value="Chromosome"/>
</dbReference>
<dbReference type="EMBL" id="CP001100">
    <property type="protein sequence ID" value="ACF14545.1"/>
    <property type="molecule type" value="Genomic_DNA"/>
</dbReference>
<reference evidence="1 2" key="1">
    <citation type="submission" date="2008-06" db="EMBL/GenBank/DDBJ databases">
        <title>Complete sequence of Chloroherpeton thalassium ATCC 35110.</title>
        <authorList>
            <consortium name="US DOE Joint Genome Institute"/>
            <person name="Lucas S."/>
            <person name="Copeland A."/>
            <person name="Lapidus A."/>
            <person name="Glavina del Rio T."/>
            <person name="Dalin E."/>
            <person name="Tice H."/>
            <person name="Bruce D."/>
            <person name="Goodwin L."/>
            <person name="Pitluck S."/>
            <person name="Schmutz J."/>
            <person name="Larimer F."/>
            <person name="Land M."/>
            <person name="Hauser L."/>
            <person name="Kyrpides N."/>
            <person name="Mikhailova N."/>
            <person name="Liu Z."/>
            <person name="Li T."/>
            <person name="Zhao F."/>
            <person name="Overmann J."/>
            <person name="Bryant D.A."/>
            <person name="Richardson P."/>
        </authorList>
    </citation>
    <scope>NUCLEOTIDE SEQUENCE [LARGE SCALE GENOMIC DNA]</scope>
    <source>
        <strain evidence="2">ATCC 35110 / GB-78</strain>
    </source>
</reference>
<dbReference type="STRING" id="517418.Ctha_2093"/>
<gene>
    <name evidence="1" type="ordered locus">Ctha_2093</name>
</gene>
<organism evidence="1 2">
    <name type="scientific">Chloroherpeton thalassium (strain ATCC 35110 / GB-78)</name>
    <dbReference type="NCBI Taxonomy" id="517418"/>
    <lineage>
        <taxon>Bacteria</taxon>
        <taxon>Pseudomonadati</taxon>
        <taxon>Chlorobiota</taxon>
        <taxon>Chlorobiia</taxon>
        <taxon>Chlorobiales</taxon>
        <taxon>Chloroherpetonaceae</taxon>
        <taxon>Chloroherpeton</taxon>
    </lineage>
</organism>